<evidence type="ECO:0000256" key="1">
    <source>
        <dbReference type="ARBA" id="ARBA00010699"/>
    </source>
</evidence>
<keyword evidence="9" id="KW-1185">Reference proteome</keyword>
<dbReference type="InterPro" id="IPR011034">
    <property type="entry name" value="Formyl_transferase-like_C_sf"/>
</dbReference>
<feature type="binding site" evidence="5">
    <location>
        <begin position="109"/>
        <end position="112"/>
    </location>
    <ligand>
        <name>(6S)-5,6,7,8-tetrahydrofolate</name>
        <dbReference type="ChEBI" id="CHEBI:57453"/>
    </ligand>
</feature>
<dbReference type="AlphaFoldDB" id="A0A2T9IZW7"/>
<evidence type="ECO:0000256" key="3">
    <source>
        <dbReference type="ARBA" id="ARBA00022679"/>
    </source>
</evidence>
<evidence type="ECO:0000256" key="4">
    <source>
        <dbReference type="ARBA" id="ARBA00022917"/>
    </source>
</evidence>
<evidence type="ECO:0000256" key="2">
    <source>
        <dbReference type="ARBA" id="ARBA00012261"/>
    </source>
</evidence>
<dbReference type="PANTHER" id="PTHR11138:SF5">
    <property type="entry name" value="METHIONYL-TRNA FORMYLTRANSFERASE, MITOCHONDRIAL"/>
    <property type="match status" value="1"/>
</dbReference>
<proteinExistence type="inferred from homology"/>
<evidence type="ECO:0000313" key="8">
    <source>
        <dbReference type="EMBL" id="PVM72988.1"/>
    </source>
</evidence>
<dbReference type="Proteomes" id="UP000244913">
    <property type="component" value="Unassembled WGS sequence"/>
</dbReference>
<dbReference type="RefSeq" id="WP_116569656.1">
    <property type="nucleotide sequence ID" value="NZ_QDKP01000060.1"/>
</dbReference>
<dbReference type="InterPro" id="IPR005794">
    <property type="entry name" value="Fmt"/>
</dbReference>
<comment type="function">
    <text evidence="5">Attaches a formyl group to the free amino group of methionyl-tRNA(fMet). The formyl group appears to play a dual role in the initiator identity of N-formylmethionyl-tRNA by promoting its recognition by IF2 and preventing the misappropriation of this tRNA by the elongation apparatus.</text>
</comment>
<reference evidence="8 9" key="1">
    <citation type="submission" date="2018-04" db="EMBL/GenBank/DDBJ databases">
        <title>The genome sequence of Caulobacter sp. 736.</title>
        <authorList>
            <person name="Gao J."/>
            <person name="Sun J."/>
        </authorList>
    </citation>
    <scope>NUCLEOTIDE SEQUENCE [LARGE SCALE GENOMIC DNA]</scope>
    <source>
        <strain evidence="8 9">736</strain>
    </source>
</reference>
<gene>
    <name evidence="5" type="primary">fmt</name>
    <name evidence="8" type="ORF">DDF65_21790</name>
</gene>
<organism evidence="8 9">
    <name type="scientific">Caulobacter radicis</name>
    <dbReference type="NCBI Taxonomy" id="2172650"/>
    <lineage>
        <taxon>Bacteria</taxon>
        <taxon>Pseudomonadati</taxon>
        <taxon>Pseudomonadota</taxon>
        <taxon>Alphaproteobacteria</taxon>
        <taxon>Caulobacterales</taxon>
        <taxon>Caulobacteraceae</taxon>
        <taxon>Caulobacter</taxon>
    </lineage>
</organism>
<dbReference type="Pfam" id="PF00551">
    <property type="entry name" value="Formyl_trans_N"/>
    <property type="match status" value="1"/>
</dbReference>
<dbReference type="HAMAP" id="MF_00182">
    <property type="entry name" value="Formyl_trans"/>
    <property type="match status" value="1"/>
</dbReference>
<comment type="similarity">
    <text evidence="1 5">Belongs to the Fmt family.</text>
</comment>
<dbReference type="InterPro" id="IPR005793">
    <property type="entry name" value="Formyl_trans_C"/>
</dbReference>
<dbReference type="CDD" id="cd08646">
    <property type="entry name" value="FMT_core_Met-tRNA-FMT_N"/>
    <property type="match status" value="1"/>
</dbReference>
<keyword evidence="3 5" id="KW-0808">Transferase</keyword>
<accession>A0A2T9IZW7</accession>
<dbReference type="SUPFAM" id="SSF50486">
    <property type="entry name" value="FMT C-terminal domain-like"/>
    <property type="match status" value="1"/>
</dbReference>
<dbReference type="SUPFAM" id="SSF53328">
    <property type="entry name" value="Formyltransferase"/>
    <property type="match status" value="1"/>
</dbReference>
<dbReference type="CDD" id="cd08704">
    <property type="entry name" value="Met_tRNA_FMT_C"/>
    <property type="match status" value="1"/>
</dbReference>
<feature type="domain" description="Formyl transferase N-terminal" evidence="6">
    <location>
        <begin position="1"/>
        <end position="179"/>
    </location>
</feature>
<dbReference type="InterPro" id="IPR044135">
    <property type="entry name" value="Met-tRNA-FMT_C"/>
</dbReference>
<dbReference type="EC" id="2.1.2.9" evidence="2 5"/>
<keyword evidence="4 5" id="KW-0648">Protein biosynthesis</keyword>
<dbReference type="GO" id="GO:0005829">
    <property type="term" value="C:cytosol"/>
    <property type="evidence" value="ECO:0007669"/>
    <property type="project" value="TreeGrafter"/>
</dbReference>
<evidence type="ECO:0000259" key="7">
    <source>
        <dbReference type="Pfam" id="PF02911"/>
    </source>
</evidence>
<feature type="domain" description="Formyl transferase C-terminal" evidence="7">
    <location>
        <begin position="203"/>
        <end position="303"/>
    </location>
</feature>
<dbReference type="NCBIfam" id="TIGR00460">
    <property type="entry name" value="fmt"/>
    <property type="match status" value="1"/>
</dbReference>
<dbReference type="EMBL" id="QDKP01000060">
    <property type="protein sequence ID" value="PVM72988.1"/>
    <property type="molecule type" value="Genomic_DNA"/>
</dbReference>
<evidence type="ECO:0000313" key="9">
    <source>
        <dbReference type="Proteomes" id="UP000244913"/>
    </source>
</evidence>
<comment type="caution">
    <text evidence="8">The sequence shown here is derived from an EMBL/GenBank/DDBJ whole genome shotgun (WGS) entry which is preliminary data.</text>
</comment>
<protein>
    <recommendedName>
        <fullName evidence="2 5">Methionyl-tRNA formyltransferase</fullName>
        <ecNumber evidence="2 5">2.1.2.9</ecNumber>
    </recommendedName>
</protein>
<dbReference type="InterPro" id="IPR002376">
    <property type="entry name" value="Formyl_transf_N"/>
</dbReference>
<dbReference type="InterPro" id="IPR036477">
    <property type="entry name" value="Formyl_transf_N_sf"/>
</dbReference>
<evidence type="ECO:0000256" key="5">
    <source>
        <dbReference type="HAMAP-Rule" id="MF_00182"/>
    </source>
</evidence>
<dbReference type="GO" id="GO:0004479">
    <property type="term" value="F:methionyl-tRNA formyltransferase activity"/>
    <property type="evidence" value="ECO:0007669"/>
    <property type="project" value="UniProtKB-UniRule"/>
</dbReference>
<dbReference type="PANTHER" id="PTHR11138">
    <property type="entry name" value="METHIONYL-TRNA FORMYLTRANSFERASE"/>
    <property type="match status" value="1"/>
</dbReference>
<dbReference type="InterPro" id="IPR041711">
    <property type="entry name" value="Met-tRNA-FMT_N"/>
</dbReference>
<name>A0A2T9IZW7_9CAUL</name>
<evidence type="ECO:0000259" key="6">
    <source>
        <dbReference type="Pfam" id="PF00551"/>
    </source>
</evidence>
<dbReference type="Gene3D" id="3.40.50.12230">
    <property type="match status" value="1"/>
</dbReference>
<sequence length="312" mass="32775">MRIAFLGTPDFAVACLAELVASGHEIACVYSQPPAPRGRGQELKPSPVHAFAKGLGLPVRTPVSMKTAEEIEAFKALDLDAAVVVAFGQILVKDVLDAPKLGCFNLHASLLPRWRGAAPIQRAIMAGDPVTGVQVMRMSEGLDEGPVLLSESVRIDALDTVASLHDRLAAVGARLLPVALAAIERGGAVETPQSEDGVTYAKKIKPAEARIDWTRPAAEVDRHIRGLSPFPGAWFEAPSDKGPVRVKALLSKVEDAANHDGGAAGTVLDDALLIACGEGAVRLLKAQREGKGVQETEVFVRGFPLAAGTVLA</sequence>
<comment type="catalytic activity">
    <reaction evidence="5">
        <text>L-methionyl-tRNA(fMet) + (6R)-10-formyltetrahydrofolate = N-formyl-L-methionyl-tRNA(fMet) + (6S)-5,6,7,8-tetrahydrofolate + H(+)</text>
        <dbReference type="Rhea" id="RHEA:24380"/>
        <dbReference type="Rhea" id="RHEA-COMP:9952"/>
        <dbReference type="Rhea" id="RHEA-COMP:9953"/>
        <dbReference type="ChEBI" id="CHEBI:15378"/>
        <dbReference type="ChEBI" id="CHEBI:57453"/>
        <dbReference type="ChEBI" id="CHEBI:78530"/>
        <dbReference type="ChEBI" id="CHEBI:78844"/>
        <dbReference type="ChEBI" id="CHEBI:195366"/>
        <dbReference type="EC" id="2.1.2.9"/>
    </reaction>
</comment>
<dbReference type="Pfam" id="PF02911">
    <property type="entry name" value="Formyl_trans_C"/>
    <property type="match status" value="1"/>
</dbReference>